<evidence type="ECO:0000313" key="3">
    <source>
        <dbReference type="Proteomes" id="UP000596827"/>
    </source>
</evidence>
<comment type="caution">
    <text evidence="2">The sequence shown here is derived from an EMBL/GenBank/DDBJ whole genome shotgun (WGS) entry which is preliminary data.</text>
</comment>
<keyword evidence="1" id="KW-0472">Membrane</keyword>
<sequence>MSFALYMLGFLVFIAGVIWACVVAGVPQLYIMIGAVILLGIGILSAVSRTRAKDPPVPRD</sequence>
<keyword evidence="3" id="KW-1185">Reference proteome</keyword>
<keyword evidence="1" id="KW-1133">Transmembrane helix</keyword>
<organism evidence="2 3">
    <name type="scientific">Ramlibacter albus</name>
    <dbReference type="NCBI Taxonomy" id="2079448"/>
    <lineage>
        <taxon>Bacteria</taxon>
        <taxon>Pseudomonadati</taxon>
        <taxon>Pseudomonadota</taxon>
        <taxon>Betaproteobacteria</taxon>
        <taxon>Burkholderiales</taxon>
        <taxon>Comamonadaceae</taxon>
        <taxon>Ramlibacter</taxon>
    </lineage>
</organism>
<reference evidence="2" key="1">
    <citation type="submission" date="2020-08" db="EMBL/GenBank/DDBJ databases">
        <title>Ramlibacter sp. GTP1 16S ribosomal RNA gene genome sequencing and assembly.</title>
        <authorList>
            <person name="Kang M."/>
        </authorList>
    </citation>
    <scope>NUCLEOTIDE SEQUENCE</scope>
    <source>
        <strain evidence="2">GTP1</strain>
    </source>
</reference>
<proteinExistence type="predicted"/>
<dbReference type="Proteomes" id="UP000596827">
    <property type="component" value="Unassembled WGS sequence"/>
</dbReference>
<gene>
    <name evidence="2" type="ORF">H8R02_10235</name>
</gene>
<dbReference type="EMBL" id="JACORU010000003">
    <property type="protein sequence ID" value="MBC5764829.1"/>
    <property type="molecule type" value="Genomic_DNA"/>
</dbReference>
<protein>
    <submittedName>
        <fullName evidence="2">Uncharacterized protein</fullName>
    </submittedName>
</protein>
<accession>A0A923M8P6</accession>
<dbReference type="RefSeq" id="WP_187081300.1">
    <property type="nucleotide sequence ID" value="NZ_JACORU010000003.1"/>
</dbReference>
<dbReference type="AlphaFoldDB" id="A0A923M8P6"/>
<feature type="transmembrane region" description="Helical" evidence="1">
    <location>
        <begin position="30"/>
        <end position="47"/>
    </location>
</feature>
<name>A0A923M8P6_9BURK</name>
<keyword evidence="1" id="KW-0812">Transmembrane</keyword>
<evidence type="ECO:0000313" key="2">
    <source>
        <dbReference type="EMBL" id="MBC5764829.1"/>
    </source>
</evidence>
<evidence type="ECO:0000256" key="1">
    <source>
        <dbReference type="SAM" id="Phobius"/>
    </source>
</evidence>